<gene>
    <name evidence="1" type="ORF">BN7_2458</name>
</gene>
<dbReference type="AlphaFoldDB" id="K0KL55"/>
<keyword evidence="2" id="KW-1185">Reference proteome</keyword>
<reference evidence="1 2" key="1">
    <citation type="journal article" date="2012" name="Eukaryot. Cell">
        <title>Draft genome sequence of Wickerhamomyces ciferrii NRRL Y-1031 F-60-10.</title>
        <authorList>
            <person name="Schneider J."/>
            <person name="Andrea H."/>
            <person name="Blom J."/>
            <person name="Jaenicke S."/>
            <person name="Ruckert C."/>
            <person name="Schorsch C."/>
            <person name="Szczepanowski R."/>
            <person name="Farwick M."/>
            <person name="Goesmann A."/>
            <person name="Puhler A."/>
            <person name="Schaffer S."/>
            <person name="Tauch A."/>
            <person name="Kohler T."/>
            <person name="Brinkrolf K."/>
        </authorList>
    </citation>
    <scope>NUCLEOTIDE SEQUENCE [LARGE SCALE GENOMIC DNA]</scope>
    <source>
        <strain evidence="2">ATCC 14091 / BCRC 22168 / CBS 111 / JCM 3599 / NBRC 0793 / NRRL Y-1031 F-60-10</strain>
    </source>
</reference>
<organism evidence="1 2">
    <name type="scientific">Wickerhamomyces ciferrii (strain ATCC 14091 / BCRC 22168 / CBS 111 / JCM 3599 / NBRC 0793 / NRRL Y-1031 F-60-10)</name>
    <name type="common">Yeast</name>
    <name type="synonym">Pichia ciferrii</name>
    <dbReference type="NCBI Taxonomy" id="1206466"/>
    <lineage>
        <taxon>Eukaryota</taxon>
        <taxon>Fungi</taxon>
        <taxon>Dikarya</taxon>
        <taxon>Ascomycota</taxon>
        <taxon>Saccharomycotina</taxon>
        <taxon>Saccharomycetes</taxon>
        <taxon>Phaffomycetales</taxon>
        <taxon>Wickerhamomycetaceae</taxon>
        <taxon>Wickerhamomyces</taxon>
    </lineage>
</organism>
<dbReference type="InParanoid" id="K0KL55"/>
<dbReference type="HOGENOM" id="CLU_2199037_0_0_1"/>
<evidence type="ECO:0000313" key="2">
    <source>
        <dbReference type="Proteomes" id="UP000009328"/>
    </source>
</evidence>
<dbReference type="EMBL" id="CAIF01000057">
    <property type="protein sequence ID" value="CCH42912.1"/>
    <property type="molecule type" value="Genomic_DNA"/>
</dbReference>
<sequence length="114" mass="13508">MSTVIRSMRQLQEILNNPDAYIAIMFIDEENYPDSKKTNEKFDKLALEDANNADYQFYKIYLQKPGDIDVHRFMTYHREDEKVDNVFFAAFSGDDLIQYANAENEEEFDNIFNV</sequence>
<comment type="caution">
    <text evidence="1">The sequence shown here is derived from an EMBL/GenBank/DDBJ whole genome shotgun (WGS) entry which is preliminary data.</text>
</comment>
<protein>
    <submittedName>
        <fullName evidence="1">Uncharacterized protein</fullName>
    </submittedName>
</protein>
<dbReference type="Proteomes" id="UP000009328">
    <property type="component" value="Unassembled WGS sequence"/>
</dbReference>
<proteinExistence type="predicted"/>
<evidence type="ECO:0000313" key="1">
    <source>
        <dbReference type="EMBL" id="CCH42912.1"/>
    </source>
</evidence>
<name>K0KL55_WICCF</name>
<accession>K0KL55</accession>